<feature type="domain" description="N-acetyltransferase" evidence="3">
    <location>
        <begin position="23"/>
        <end position="173"/>
    </location>
</feature>
<dbReference type="GO" id="GO:0016747">
    <property type="term" value="F:acyltransferase activity, transferring groups other than amino-acyl groups"/>
    <property type="evidence" value="ECO:0007669"/>
    <property type="project" value="InterPro"/>
</dbReference>
<protein>
    <submittedName>
        <fullName evidence="4">GNAT superfamily N-acetyltransferase</fullName>
    </submittedName>
</protein>
<comment type="caution">
    <text evidence="4">The sequence shown here is derived from an EMBL/GenBank/DDBJ whole genome shotgun (WGS) entry which is preliminary data.</text>
</comment>
<dbReference type="InterPro" id="IPR000182">
    <property type="entry name" value="GNAT_dom"/>
</dbReference>
<dbReference type="InterPro" id="IPR050832">
    <property type="entry name" value="Bact_Acetyltransf"/>
</dbReference>
<evidence type="ECO:0000256" key="1">
    <source>
        <dbReference type="ARBA" id="ARBA00022679"/>
    </source>
</evidence>
<gene>
    <name evidence="4" type="ORF">HDF17_003388</name>
</gene>
<evidence type="ECO:0000313" key="5">
    <source>
        <dbReference type="Proteomes" id="UP000589520"/>
    </source>
</evidence>
<evidence type="ECO:0000259" key="3">
    <source>
        <dbReference type="PROSITE" id="PS51186"/>
    </source>
</evidence>
<sequence length="173" mass="19455">MRMMIHGCAIPYAFGMCATIPHYSLRLATPDDAEAIARHRAQMFRDMSAVTDEEAETLFAASVPWFRDLLSTELYVGWLVLCDEEIVAGGGIHLREMGPVPGCLRVGRWGHIANIYTAPAHRRRGVARLLMETMLAWSEAHQVDHVTLAASEDGRRLYESMGFIPTPDMKLRR</sequence>
<evidence type="ECO:0000313" key="4">
    <source>
        <dbReference type="EMBL" id="NYF81068.1"/>
    </source>
</evidence>
<dbReference type="PANTHER" id="PTHR43877">
    <property type="entry name" value="AMINOALKYLPHOSPHONATE N-ACETYLTRANSFERASE-RELATED-RELATED"/>
    <property type="match status" value="1"/>
</dbReference>
<dbReference type="AlphaFoldDB" id="A0A7Y9PJH9"/>
<dbReference type="PANTHER" id="PTHR43877:SF5">
    <property type="entry name" value="BLL8307 PROTEIN"/>
    <property type="match status" value="1"/>
</dbReference>
<keyword evidence="2" id="KW-0012">Acyltransferase</keyword>
<dbReference type="SUPFAM" id="SSF55729">
    <property type="entry name" value="Acyl-CoA N-acyltransferases (Nat)"/>
    <property type="match status" value="1"/>
</dbReference>
<evidence type="ECO:0000256" key="2">
    <source>
        <dbReference type="ARBA" id="ARBA00023315"/>
    </source>
</evidence>
<dbReference type="EMBL" id="JACCCW010000002">
    <property type="protein sequence ID" value="NYF81068.1"/>
    <property type="molecule type" value="Genomic_DNA"/>
</dbReference>
<dbReference type="RefSeq" id="WP_179492882.1">
    <property type="nucleotide sequence ID" value="NZ_JACCCW010000002.1"/>
</dbReference>
<dbReference type="PROSITE" id="PS51186">
    <property type="entry name" value="GNAT"/>
    <property type="match status" value="1"/>
</dbReference>
<proteinExistence type="predicted"/>
<keyword evidence="5" id="KW-1185">Reference proteome</keyword>
<reference evidence="4 5" key="1">
    <citation type="submission" date="2020-07" db="EMBL/GenBank/DDBJ databases">
        <title>Genomic Encyclopedia of Type Strains, Phase IV (KMG-V): Genome sequencing to study the core and pangenomes of soil and plant-associated prokaryotes.</title>
        <authorList>
            <person name="Whitman W."/>
        </authorList>
    </citation>
    <scope>NUCLEOTIDE SEQUENCE [LARGE SCALE GENOMIC DNA]</scope>
    <source>
        <strain evidence="4 5">X4EP2</strain>
    </source>
</reference>
<dbReference type="Pfam" id="PF00583">
    <property type="entry name" value="Acetyltransf_1"/>
    <property type="match status" value="1"/>
</dbReference>
<dbReference type="Proteomes" id="UP000589520">
    <property type="component" value="Unassembled WGS sequence"/>
</dbReference>
<dbReference type="Gene3D" id="3.40.630.30">
    <property type="match status" value="1"/>
</dbReference>
<accession>A0A7Y9PJH9</accession>
<organism evidence="4 5">
    <name type="scientific">Granulicella arctica</name>
    <dbReference type="NCBI Taxonomy" id="940613"/>
    <lineage>
        <taxon>Bacteria</taxon>
        <taxon>Pseudomonadati</taxon>
        <taxon>Acidobacteriota</taxon>
        <taxon>Terriglobia</taxon>
        <taxon>Terriglobales</taxon>
        <taxon>Acidobacteriaceae</taxon>
        <taxon>Granulicella</taxon>
    </lineage>
</organism>
<name>A0A7Y9PJH9_9BACT</name>
<dbReference type="CDD" id="cd04301">
    <property type="entry name" value="NAT_SF"/>
    <property type="match status" value="1"/>
</dbReference>
<keyword evidence="1 4" id="KW-0808">Transferase</keyword>
<dbReference type="InterPro" id="IPR016181">
    <property type="entry name" value="Acyl_CoA_acyltransferase"/>
</dbReference>